<organism evidence="3 4">
    <name type="scientific">Heyndrickxia acidicola</name>
    <dbReference type="NCBI Taxonomy" id="209389"/>
    <lineage>
        <taxon>Bacteria</taxon>
        <taxon>Bacillati</taxon>
        <taxon>Bacillota</taxon>
        <taxon>Bacilli</taxon>
        <taxon>Bacillales</taxon>
        <taxon>Bacillaceae</taxon>
        <taxon>Heyndrickxia</taxon>
    </lineage>
</organism>
<evidence type="ECO:0000313" key="3">
    <source>
        <dbReference type="EMBL" id="MED1203644.1"/>
    </source>
</evidence>
<dbReference type="InterPro" id="IPR050248">
    <property type="entry name" value="Polysacc_deacetylase_ArnD"/>
</dbReference>
<dbReference type="SUPFAM" id="SSF88713">
    <property type="entry name" value="Glycoside hydrolase/deacetylase"/>
    <property type="match status" value="1"/>
</dbReference>
<feature type="domain" description="NodB homology" evidence="2">
    <location>
        <begin position="66"/>
        <end position="249"/>
    </location>
</feature>
<gene>
    <name evidence="3" type="ORF">P4T90_11235</name>
</gene>
<dbReference type="Gene3D" id="3.20.20.370">
    <property type="entry name" value="Glycoside hydrolase/deacetylase"/>
    <property type="match status" value="1"/>
</dbReference>
<dbReference type="InterPro" id="IPR011330">
    <property type="entry name" value="Glyco_hydro/deAcase_b/a-brl"/>
</dbReference>
<proteinExistence type="predicted"/>
<sequence length="261" mass="29956">MYYFDRRYLPDLSTLQPGVDPSFIRQLPPHQHGPERMEERPPHTQHVDWASMFPNEIILHGPTNRKQVALTFDDGPDDVWTPKILDTLKQLNVKGTFMCVGQRVQQNPNVLQRMVREGHVIGNHTWSHPNLTKIPINEVKDQIERTANEVYRIAKVRPILFRPPYGALNIEVIRKIIQLKDKIIYWDVDSLDWAGLTGPQVAANILAHVRPGAIILQHCAGGRGESLRDTVEALPYVVQTLHQEGYQFLTVPQLVNIKPYH</sequence>
<comment type="caution">
    <text evidence="3">The sequence shown here is derived from an EMBL/GenBank/DDBJ whole genome shotgun (WGS) entry which is preliminary data.</text>
</comment>
<reference evidence="3 4" key="1">
    <citation type="submission" date="2023-03" db="EMBL/GenBank/DDBJ databases">
        <title>Bacillus Genome Sequencing.</title>
        <authorList>
            <person name="Dunlap C."/>
        </authorList>
    </citation>
    <scope>NUCLEOTIDE SEQUENCE [LARGE SCALE GENOMIC DNA]</scope>
    <source>
        <strain evidence="3 4">B-23453</strain>
    </source>
</reference>
<dbReference type="CDD" id="cd10917">
    <property type="entry name" value="CE4_NodB_like_6s_7s"/>
    <property type="match status" value="1"/>
</dbReference>
<dbReference type="PANTHER" id="PTHR10587">
    <property type="entry name" value="GLYCOSYL TRANSFERASE-RELATED"/>
    <property type="match status" value="1"/>
</dbReference>
<keyword evidence="4" id="KW-1185">Reference proteome</keyword>
<protein>
    <submittedName>
        <fullName evidence="3">Polysaccharide deacetylase family protein</fullName>
    </submittedName>
</protein>
<evidence type="ECO:0000256" key="1">
    <source>
        <dbReference type="SAM" id="MobiDB-lite"/>
    </source>
</evidence>
<dbReference type="PROSITE" id="PS51677">
    <property type="entry name" value="NODB"/>
    <property type="match status" value="1"/>
</dbReference>
<dbReference type="EMBL" id="JARMAB010000013">
    <property type="protein sequence ID" value="MED1203644.1"/>
    <property type="molecule type" value="Genomic_DNA"/>
</dbReference>
<feature type="region of interest" description="Disordered" evidence="1">
    <location>
        <begin position="20"/>
        <end position="42"/>
    </location>
</feature>
<name>A0ABU6MG30_9BACI</name>
<dbReference type="InterPro" id="IPR002509">
    <property type="entry name" value="NODB_dom"/>
</dbReference>
<dbReference type="Proteomes" id="UP001341444">
    <property type="component" value="Unassembled WGS sequence"/>
</dbReference>
<dbReference type="RefSeq" id="WP_232317660.1">
    <property type="nucleotide sequence ID" value="NZ_JARMAB010000013.1"/>
</dbReference>
<evidence type="ECO:0000259" key="2">
    <source>
        <dbReference type="PROSITE" id="PS51677"/>
    </source>
</evidence>
<feature type="compositionally biased region" description="Basic and acidic residues" evidence="1">
    <location>
        <begin position="32"/>
        <end position="42"/>
    </location>
</feature>
<accession>A0ABU6MG30</accession>
<dbReference type="Pfam" id="PF01522">
    <property type="entry name" value="Polysacc_deac_1"/>
    <property type="match status" value="1"/>
</dbReference>
<evidence type="ECO:0000313" key="4">
    <source>
        <dbReference type="Proteomes" id="UP001341444"/>
    </source>
</evidence>